<dbReference type="EMBL" id="KB446537">
    <property type="protein sequence ID" value="EME46643.1"/>
    <property type="molecule type" value="Genomic_DNA"/>
</dbReference>
<dbReference type="InterPro" id="IPR014752">
    <property type="entry name" value="Arrestin-like_C"/>
</dbReference>
<evidence type="ECO:0000313" key="3">
    <source>
        <dbReference type="Proteomes" id="UP000016933"/>
    </source>
</evidence>
<gene>
    <name evidence="2" type="ORF">DOTSEDRAFT_70602</name>
</gene>
<dbReference type="STRING" id="675120.N1PUM7"/>
<feature type="domain" description="Bul1 C-terminal" evidence="1">
    <location>
        <begin position="374"/>
        <end position="433"/>
    </location>
</feature>
<reference evidence="3" key="1">
    <citation type="journal article" date="2012" name="PLoS Genet.">
        <title>The genomes of the fungal plant pathogens Cladosporium fulvum and Dothistroma septosporum reveal adaptation to different hosts and lifestyles but also signatures of common ancestry.</title>
        <authorList>
            <person name="de Wit P.J.G.M."/>
            <person name="van der Burgt A."/>
            <person name="Oekmen B."/>
            <person name="Stergiopoulos I."/>
            <person name="Abd-Elsalam K.A."/>
            <person name="Aerts A.L."/>
            <person name="Bahkali A.H."/>
            <person name="Beenen H.G."/>
            <person name="Chettri P."/>
            <person name="Cox M.P."/>
            <person name="Datema E."/>
            <person name="de Vries R.P."/>
            <person name="Dhillon B."/>
            <person name="Ganley A.R."/>
            <person name="Griffiths S.A."/>
            <person name="Guo Y."/>
            <person name="Hamelin R.C."/>
            <person name="Henrissat B."/>
            <person name="Kabir M.S."/>
            <person name="Jashni M.K."/>
            <person name="Kema G."/>
            <person name="Klaubauf S."/>
            <person name="Lapidus A."/>
            <person name="Levasseur A."/>
            <person name="Lindquist E."/>
            <person name="Mehrabi R."/>
            <person name="Ohm R.A."/>
            <person name="Owen T.J."/>
            <person name="Salamov A."/>
            <person name="Schwelm A."/>
            <person name="Schijlen E."/>
            <person name="Sun H."/>
            <person name="van den Burg H.A."/>
            <person name="van Ham R.C.H.J."/>
            <person name="Zhang S."/>
            <person name="Goodwin S.B."/>
            <person name="Grigoriev I.V."/>
            <person name="Collemare J."/>
            <person name="Bradshaw R.E."/>
        </authorList>
    </citation>
    <scope>NUCLEOTIDE SEQUENCE [LARGE SCALE GENOMIC DNA]</scope>
    <source>
        <strain evidence="3">NZE10 / CBS 128990</strain>
    </source>
</reference>
<reference evidence="2 3" key="2">
    <citation type="journal article" date="2012" name="PLoS Pathog.">
        <title>Diverse lifestyles and strategies of plant pathogenesis encoded in the genomes of eighteen Dothideomycetes fungi.</title>
        <authorList>
            <person name="Ohm R.A."/>
            <person name="Feau N."/>
            <person name="Henrissat B."/>
            <person name="Schoch C.L."/>
            <person name="Horwitz B.A."/>
            <person name="Barry K.W."/>
            <person name="Condon B.J."/>
            <person name="Copeland A.C."/>
            <person name="Dhillon B."/>
            <person name="Glaser F."/>
            <person name="Hesse C.N."/>
            <person name="Kosti I."/>
            <person name="LaButti K."/>
            <person name="Lindquist E.A."/>
            <person name="Lucas S."/>
            <person name="Salamov A.A."/>
            <person name="Bradshaw R.E."/>
            <person name="Ciuffetti L."/>
            <person name="Hamelin R.C."/>
            <person name="Kema G.H.J."/>
            <person name="Lawrence C."/>
            <person name="Scott J.A."/>
            <person name="Spatafora J.W."/>
            <person name="Turgeon B.G."/>
            <person name="de Wit P.J.G.M."/>
            <person name="Zhong S."/>
            <person name="Goodwin S.B."/>
            <person name="Grigoriev I.V."/>
        </authorList>
    </citation>
    <scope>NUCLEOTIDE SEQUENCE [LARGE SCALE GENOMIC DNA]</scope>
    <source>
        <strain evidence="3">NZE10 / CBS 128990</strain>
    </source>
</reference>
<dbReference type="OMA" id="FHSCLMS"/>
<evidence type="ECO:0000259" key="1">
    <source>
        <dbReference type="Pfam" id="PF04426"/>
    </source>
</evidence>
<dbReference type="PANTHER" id="PTHR31904">
    <property type="entry name" value="BYPASS OF STOP CODON PROTEIN 5-RELATED"/>
    <property type="match status" value="1"/>
</dbReference>
<dbReference type="OrthoDB" id="2283785at2759"/>
<dbReference type="Pfam" id="PF04426">
    <property type="entry name" value="Bul1_C"/>
    <property type="match status" value="1"/>
</dbReference>
<dbReference type="HOGENOM" id="CLU_032323_1_0_1"/>
<dbReference type="InterPro" id="IPR039634">
    <property type="entry name" value="Bul1-like"/>
</dbReference>
<dbReference type="Proteomes" id="UP000016933">
    <property type="component" value="Unassembled WGS sequence"/>
</dbReference>
<organism evidence="2 3">
    <name type="scientific">Dothistroma septosporum (strain NZE10 / CBS 128990)</name>
    <name type="common">Red band needle blight fungus</name>
    <name type="synonym">Mycosphaerella pini</name>
    <dbReference type="NCBI Taxonomy" id="675120"/>
    <lineage>
        <taxon>Eukaryota</taxon>
        <taxon>Fungi</taxon>
        <taxon>Dikarya</taxon>
        <taxon>Ascomycota</taxon>
        <taxon>Pezizomycotina</taxon>
        <taxon>Dothideomycetes</taxon>
        <taxon>Dothideomycetidae</taxon>
        <taxon>Mycosphaerellales</taxon>
        <taxon>Mycosphaerellaceae</taxon>
        <taxon>Dothistroma</taxon>
    </lineage>
</organism>
<keyword evidence="3" id="KW-1185">Reference proteome</keyword>
<protein>
    <recommendedName>
        <fullName evidence="1">Bul1 C-terminal domain-containing protein</fullName>
    </recommendedName>
</protein>
<dbReference type="eggNOG" id="ENOG502QSAC">
    <property type="taxonomic scope" value="Eukaryota"/>
</dbReference>
<dbReference type="PANTHER" id="PTHR31904:SF1">
    <property type="entry name" value="BYPASS OF STOP CODON PROTEIN 5-RELATED"/>
    <property type="match status" value="1"/>
</dbReference>
<proteinExistence type="predicted"/>
<dbReference type="AlphaFoldDB" id="N1PUM7"/>
<dbReference type="InterPro" id="IPR022794">
    <property type="entry name" value="Bul1_C"/>
</dbReference>
<evidence type="ECO:0000313" key="2">
    <source>
        <dbReference type="EMBL" id="EME46643.1"/>
    </source>
</evidence>
<name>N1PUM7_DOTSN</name>
<dbReference type="Gene3D" id="2.60.40.640">
    <property type="match status" value="1"/>
</dbReference>
<accession>N1PUM7</accession>
<sequence>MSVSSEHSNDAHNMQSRLRNLYQAHKPEIQIQLHRRRSLYSTFDKIEGLAVLVAPTDTSFDEIEIEFVGTTRTYVERLTTAAAISGKSEAFHQFLKLKQPRLDEHLPEDRVLRAGQKYELPFVFVVPQHLLPRVCQHKIAGPALRDIHLQLPPSFGDKDVELKSESPDDMVPEMASIRYGVFARISKNKEEGDEIVKATIASKARRVRVIPATDEQPPLIVGDDSEYTLRKERTIRKGVLQGKLGTLVVEASQPAPMRLQAHRTEEQQPSMATVFLRFDPVDAKSPPPRLGSMASKLKVCTYFASTARSSFPTKQASLSDLSQGMHSEQLNLSSRCVANVEWTKHDGNVDALRRRDSGCSDVTTGVPEPSDSYKGKSFYTAKVLVPLSLPTNKAFVPTFHTCLVSRIYQLKLELGLHTAGIGGTIDLKVPIQISFHSNGDSSPRSGSIDSSMEMIIDDEIGDYFHSRTNHVPDDALTGRSRIGSQAPVDDAPPGYSFFASQSGRQTVPVF</sequence>